<organism evidence="2 3">
    <name type="scientific">Globodera pallida</name>
    <name type="common">Potato cyst nematode worm</name>
    <name type="synonym">Heterodera pallida</name>
    <dbReference type="NCBI Taxonomy" id="36090"/>
    <lineage>
        <taxon>Eukaryota</taxon>
        <taxon>Metazoa</taxon>
        <taxon>Ecdysozoa</taxon>
        <taxon>Nematoda</taxon>
        <taxon>Chromadorea</taxon>
        <taxon>Rhabditida</taxon>
        <taxon>Tylenchina</taxon>
        <taxon>Tylenchomorpha</taxon>
        <taxon>Tylenchoidea</taxon>
        <taxon>Heteroderidae</taxon>
        <taxon>Heteroderinae</taxon>
        <taxon>Globodera</taxon>
    </lineage>
</organism>
<reference evidence="3" key="2">
    <citation type="submission" date="2016-06" db="UniProtKB">
        <authorList>
            <consortium name="WormBaseParasite"/>
        </authorList>
    </citation>
    <scope>IDENTIFICATION</scope>
</reference>
<sequence length="353" mass="39277">MAVPPAAQREAEGDRRGDRIGELEADAEPPEVRRAAHRQRGQDRGEPAEDRRQQEQRGRQHVARVELHHAARAQCRIIAPGKGGDREDVDPGQAGRVHRIEGRGRIGEALRHAQEDHRSAGEEQREQHEAGRAERPVQGVVARMDEPALGGEQRQPQGRGHAVRVHLQRRGADRREIARPEGQRREREYREQIPMGVTVRHVAASPCGSLQTIADIAGVNAARSSGGGEAAHHVVADLVLLLADHAGDQEQVDQQPDEADHHEIGEDLQDRRHRLAQIEAVRADEPQEQPEEIGHGHARRVVRHALLDQRQFGNRKRHPIPQGACEESRASAGPVNRFRRRSGRRAGDSSSRT</sequence>
<feature type="region of interest" description="Disordered" evidence="1">
    <location>
        <begin position="307"/>
        <end position="353"/>
    </location>
</feature>
<feature type="compositionally biased region" description="Basic and acidic residues" evidence="1">
    <location>
        <begin position="112"/>
        <end position="135"/>
    </location>
</feature>
<feature type="region of interest" description="Disordered" evidence="1">
    <location>
        <begin position="1"/>
        <end position="96"/>
    </location>
</feature>
<evidence type="ECO:0000256" key="1">
    <source>
        <dbReference type="SAM" id="MobiDB-lite"/>
    </source>
</evidence>
<dbReference type="Proteomes" id="UP000050741">
    <property type="component" value="Unassembled WGS sequence"/>
</dbReference>
<feature type="compositionally biased region" description="Basic and acidic residues" evidence="1">
    <location>
        <begin position="9"/>
        <end position="22"/>
    </location>
</feature>
<name>A0A183CGA3_GLOPA</name>
<accession>A0A183CGA3</accession>
<evidence type="ECO:0000313" key="3">
    <source>
        <dbReference type="WBParaSite" id="GPLIN_001190800"/>
    </source>
</evidence>
<feature type="compositionally biased region" description="Basic and acidic residues" evidence="1">
    <location>
        <begin position="30"/>
        <end position="69"/>
    </location>
</feature>
<feature type="region of interest" description="Disordered" evidence="1">
    <location>
        <begin position="149"/>
        <end position="168"/>
    </location>
</feature>
<protein>
    <submittedName>
        <fullName evidence="3">LigA</fullName>
    </submittedName>
</protein>
<keyword evidence="2" id="KW-1185">Reference proteome</keyword>
<evidence type="ECO:0000313" key="2">
    <source>
        <dbReference type="Proteomes" id="UP000050741"/>
    </source>
</evidence>
<dbReference type="AlphaFoldDB" id="A0A183CGA3"/>
<feature type="region of interest" description="Disordered" evidence="1">
    <location>
        <begin position="112"/>
        <end position="137"/>
    </location>
</feature>
<reference evidence="2" key="1">
    <citation type="submission" date="2014-05" db="EMBL/GenBank/DDBJ databases">
        <title>The genome and life-stage specific transcriptomes of Globodera pallida elucidate key aspects of plant parasitism by a cyst nematode.</title>
        <authorList>
            <person name="Cotton J.A."/>
            <person name="Lilley C.J."/>
            <person name="Jones L.M."/>
            <person name="Kikuchi T."/>
            <person name="Reid A.J."/>
            <person name="Thorpe P."/>
            <person name="Tsai I.J."/>
            <person name="Beasley H."/>
            <person name="Blok V."/>
            <person name="Cock P.J.A."/>
            <person name="Van den Akker S.E."/>
            <person name="Holroyd N."/>
            <person name="Hunt M."/>
            <person name="Mantelin S."/>
            <person name="Naghra H."/>
            <person name="Pain A."/>
            <person name="Palomares-Rius J.E."/>
            <person name="Zarowiecki M."/>
            <person name="Berriman M."/>
            <person name="Jones J.T."/>
            <person name="Urwin P.E."/>
        </authorList>
    </citation>
    <scope>NUCLEOTIDE SEQUENCE [LARGE SCALE GENOMIC DNA]</scope>
    <source>
        <strain evidence="2">Lindley</strain>
    </source>
</reference>
<proteinExistence type="predicted"/>
<dbReference type="WBParaSite" id="GPLIN_001190800">
    <property type="protein sequence ID" value="GPLIN_001190800"/>
    <property type="gene ID" value="GPLIN_001190800"/>
</dbReference>